<keyword evidence="1 2" id="KW-0489">Methyltransferase</keyword>
<dbReference type="InterPro" id="IPR003669">
    <property type="entry name" value="Thymidylate_synthase_ThyX"/>
</dbReference>
<keyword evidence="1" id="KW-0521">NADP</keyword>
<protein>
    <recommendedName>
        <fullName evidence="1">Flavin-dependent thymidylate synthase</fullName>
        <shortName evidence="1">FDTS</shortName>
        <ecNumber evidence="1">2.1.1.148</ecNumber>
    </recommendedName>
    <alternativeName>
        <fullName evidence="1">FAD-dependent thymidylate synthase</fullName>
    </alternativeName>
    <alternativeName>
        <fullName evidence="1">Thymidylate synthase ThyX</fullName>
        <shortName evidence="1">TS</shortName>
        <shortName evidence="1">TSase</shortName>
    </alternativeName>
</protein>
<dbReference type="GO" id="GO:0050797">
    <property type="term" value="F:thymidylate synthase (FAD) activity"/>
    <property type="evidence" value="ECO:0007669"/>
    <property type="project" value="UniProtKB-UniRule"/>
</dbReference>
<keyword evidence="1 2" id="KW-0808">Transferase</keyword>
<feature type="binding site" evidence="1">
    <location>
        <position position="91"/>
    </location>
    <ligand>
        <name>FAD</name>
        <dbReference type="ChEBI" id="CHEBI:57692"/>
        <note>ligand shared between neighboring subunits</note>
    </ligand>
</feature>
<comment type="similarity">
    <text evidence="1">Belongs to the thymidylate synthase ThyX family.</text>
</comment>
<keyword evidence="1" id="KW-0545">Nucleotide biosynthesis</keyword>
<feature type="binding site" description="in other chain" evidence="1">
    <location>
        <position position="146"/>
    </location>
    <ligand>
        <name>dUMP</name>
        <dbReference type="ChEBI" id="CHEBI:246422"/>
        <note>ligand shared between dimeric partners</note>
    </ligand>
</feature>
<comment type="subunit">
    <text evidence="1">Homotetramer.</text>
</comment>
<dbReference type="SUPFAM" id="SSF69796">
    <property type="entry name" value="Thymidylate synthase-complementing protein Thy1"/>
    <property type="match status" value="1"/>
</dbReference>
<comment type="caution">
    <text evidence="1">Lacks conserved residue(s) required for the propagation of feature annotation.</text>
</comment>
<dbReference type="GO" id="GO:0006231">
    <property type="term" value="P:dTMP biosynthetic process"/>
    <property type="evidence" value="ECO:0007669"/>
    <property type="project" value="UniProtKB-UniRule"/>
</dbReference>
<dbReference type="GO" id="GO:0070402">
    <property type="term" value="F:NADPH binding"/>
    <property type="evidence" value="ECO:0007669"/>
    <property type="project" value="TreeGrafter"/>
</dbReference>
<dbReference type="EMBL" id="QZKU01000128">
    <property type="protein sequence ID" value="RJP16140.1"/>
    <property type="molecule type" value="Genomic_DNA"/>
</dbReference>
<comment type="cofactor">
    <cofactor evidence="1">
        <name>FAD</name>
        <dbReference type="ChEBI" id="CHEBI:57692"/>
    </cofactor>
    <text evidence="1">Binds 4 FAD per tetramer. Each FAD binding site is formed by three monomers.</text>
</comment>
<dbReference type="UniPathway" id="UPA00575"/>
<dbReference type="GO" id="GO:0050660">
    <property type="term" value="F:flavin adenine dinucleotide binding"/>
    <property type="evidence" value="ECO:0007669"/>
    <property type="project" value="UniProtKB-UniRule"/>
</dbReference>
<dbReference type="AlphaFoldDB" id="A0A3A4NGM9"/>
<accession>A0A3A4NGM9</accession>
<dbReference type="Gene3D" id="3.30.1360.170">
    <property type="match status" value="1"/>
</dbReference>
<comment type="caution">
    <text evidence="2">The sequence shown here is derived from an EMBL/GenBank/DDBJ whole genome shotgun (WGS) entry which is preliminary data.</text>
</comment>
<organism evidence="2 3">
    <name type="scientific">Abyssobacteria bacterium (strain SURF_5)</name>
    <dbReference type="NCBI Taxonomy" id="2093360"/>
    <lineage>
        <taxon>Bacteria</taxon>
        <taxon>Pseudomonadati</taxon>
        <taxon>Candidatus Hydrogenedentota</taxon>
        <taxon>Candidatus Abyssobacteria</taxon>
    </lineage>
</organism>
<dbReference type="EC" id="2.1.1.148" evidence="1"/>
<dbReference type="GO" id="GO:0006235">
    <property type="term" value="P:dTTP biosynthetic process"/>
    <property type="evidence" value="ECO:0007669"/>
    <property type="project" value="UniProtKB-UniRule"/>
</dbReference>
<feature type="binding site" evidence="1">
    <location>
        <begin position="83"/>
        <end position="85"/>
    </location>
    <ligand>
        <name>FAD</name>
        <dbReference type="ChEBI" id="CHEBI:57692"/>
        <note>ligand shared between neighboring subunits</note>
    </ligand>
</feature>
<evidence type="ECO:0000256" key="1">
    <source>
        <dbReference type="HAMAP-Rule" id="MF_01408"/>
    </source>
</evidence>
<keyword evidence="1" id="KW-0274">FAD</keyword>
<dbReference type="Proteomes" id="UP000265882">
    <property type="component" value="Unassembled WGS sequence"/>
</dbReference>
<reference evidence="2 3" key="1">
    <citation type="journal article" date="2017" name="ISME J.">
        <title>Energy and carbon metabolisms in a deep terrestrial subsurface fluid microbial community.</title>
        <authorList>
            <person name="Momper L."/>
            <person name="Jungbluth S.P."/>
            <person name="Lee M.D."/>
            <person name="Amend J.P."/>
        </authorList>
    </citation>
    <scope>NUCLEOTIDE SEQUENCE [LARGE SCALE GENOMIC DNA]</scope>
    <source>
        <strain evidence="2">SURF_5</strain>
    </source>
</reference>
<feature type="binding site" evidence="1">
    <location>
        <begin position="80"/>
        <end position="83"/>
    </location>
    <ligand>
        <name>dUMP</name>
        <dbReference type="ChEBI" id="CHEBI:246422"/>
        <note>ligand shared between dimeric partners</note>
    </ligand>
</feature>
<keyword evidence="1" id="KW-0285">Flavoprotein</keyword>
<comment type="pathway">
    <text evidence="1">Pyrimidine metabolism; dTTP biosynthesis.</text>
</comment>
<proteinExistence type="inferred from homology"/>
<dbReference type="PANTHER" id="PTHR34934">
    <property type="entry name" value="FLAVIN-DEPENDENT THYMIDYLATE SYNTHASE"/>
    <property type="match status" value="1"/>
</dbReference>
<name>A0A3A4NGM9_ABYX5</name>
<dbReference type="GO" id="GO:0004799">
    <property type="term" value="F:thymidylate synthase activity"/>
    <property type="evidence" value="ECO:0007669"/>
    <property type="project" value="TreeGrafter"/>
</dbReference>
<feature type="binding site" evidence="1">
    <location>
        <position position="173"/>
    </location>
    <ligand>
        <name>dUMP</name>
        <dbReference type="ChEBI" id="CHEBI:246422"/>
        <note>ligand shared between dimeric partners</note>
    </ligand>
</feature>
<dbReference type="PROSITE" id="PS51331">
    <property type="entry name" value="THYX"/>
    <property type="match status" value="1"/>
</dbReference>
<feature type="active site" description="Involved in ionization of N3 of dUMP, leading to its activation" evidence="1">
    <location>
        <position position="173"/>
    </location>
</feature>
<feature type="binding site" evidence="1">
    <location>
        <position position="59"/>
    </location>
    <ligand>
        <name>FAD</name>
        <dbReference type="ChEBI" id="CHEBI:57692"/>
        <note>ligand shared between neighboring subunits</note>
    </ligand>
</feature>
<dbReference type="Pfam" id="PF02511">
    <property type="entry name" value="Thy1"/>
    <property type="match status" value="1"/>
</dbReference>
<evidence type="ECO:0000313" key="2">
    <source>
        <dbReference type="EMBL" id="RJP16140.1"/>
    </source>
</evidence>
<gene>
    <name evidence="1" type="primary">thyX</name>
    <name evidence="2" type="ORF">C4520_19205</name>
</gene>
<dbReference type="InterPro" id="IPR036098">
    <property type="entry name" value="Thymidylate_synthase_ThyX_sf"/>
</dbReference>
<sequence>MESSLKVKLLRYTPEPEKAVALSAKLCYSPVGIDKLAERIDQEETVQFLQRLTDMGHFSPLEHASFTFGIEGVSRATTHQLVRHRIASYSQQSQRYVKKKKQFDYITPPTIRKQPELRAKFERAMAGLQALYAEFLEKGTPAEDARYLLPNAAETKIIVSMNARELRLFFRQRCCTRAQWEIRHMAEEMLRLVQEVAPVLFAKCGPPCITGHCPEGEMSCGRAASFSAGEKTN</sequence>
<dbReference type="HAMAP" id="MF_01408">
    <property type="entry name" value="ThyX"/>
    <property type="match status" value="1"/>
</dbReference>
<feature type="binding site" description="in other chain" evidence="1">
    <location>
        <begin position="91"/>
        <end position="95"/>
    </location>
    <ligand>
        <name>dUMP</name>
        <dbReference type="ChEBI" id="CHEBI:246422"/>
        <note>ligand shared between dimeric partners</note>
    </ligand>
</feature>
<dbReference type="PANTHER" id="PTHR34934:SF1">
    <property type="entry name" value="FLAVIN-DEPENDENT THYMIDYLATE SYNTHASE"/>
    <property type="match status" value="1"/>
</dbReference>
<dbReference type="GO" id="GO:0032259">
    <property type="term" value="P:methylation"/>
    <property type="evidence" value="ECO:0007669"/>
    <property type="project" value="UniProtKB-KW"/>
</dbReference>
<comment type="catalytic activity">
    <reaction evidence="1">
        <text>dUMP + (6R)-5,10-methylene-5,6,7,8-tetrahydrofolate + NADPH + H(+) = dTMP + (6S)-5,6,7,8-tetrahydrofolate + NADP(+)</text>
        <dbReference type="Rhea" id="RHEA:29043"/>
        <dbReference type="ChEBI" id="CHEBI:15378"/>
        <dbReference type="ChEBI" id="CHEBI:15636"/>
        <dbReference type="ChEBI" id="CHEBI:57453"/>
        <dbReference type="ChEBI" id="CHEBI:57783"/>
        <dbReference type="ChEBI" id="CHEBI:58349"/>
        <dbReference type="ChEBI" id="CHEBI:63528"/>
        <dbReference type="ChEBI" id="CHEBI:246422"/>
        <dbReference type="EC" id="2.1.1.148"/>
    </reaction>
</comment>
<comment type="function">
    <text evidence="1">Catalyzes the reductive methylation of 2'-deoxyuridine-5'-monophosphate (dUMP) to 2'-deoxythymidine-5'-monophosphate (dTMP) while utilizing 5,10-methylenetetrahydrofolate (mTHF) as the methyl donor, and NADPH and FADH(2) as the reductant.</text>
</comment>
<feature type="binding site" evidence="1">
    <location>
        <begin position="162"/>
        <end position="164"/>
    </location>
    <ligand>
        <name>FAD</name>
        <dbReference type="ChEBI" id="CHEBI:57692"/>
        <note>ligand shared between neighboring subunits</note>
    </ligand>
</feature>
<dbReference type="NCBIfam" id="TIGR02170">
    <property type="entry name" value="thyX"/>
    <property type="match status" value="1"/>
</dbReference>
<dbReference type="CDD" id="cd20175">
    <property type="entry name" value="ThyX"/>
    <property type="match status" value="1"/>
</dbReference>
<evidence type="ECO:0000313" key="3">
    <source>
        <dbReference type="Proteomes" id="UP000265882"/>
    </source>
</evidence>